<feature type="region of interest" description="Disordered" evidence="1">
    <location>
        <begin position="51"/>
        <end position="97"/>
    </location>
</feature>
<name>A0A6G1EUQ0_9ORYZ</name>
<comment type="caution">
    <text evidence="2">The sequence shown here is derived from an EMBL/GenBank/DDBJ whole genome shotgun (WGS) entry which is preliminary data.</text>
</comment>
<dbReference type="AlphaFoldDB" id="A0A6G1EUQ0"/>
<feature type="compositionally biased region" description="Basic and acidic residues" evidence="1">
    <location>
        <begin position="69"/>
        <end position="83"/>
    </location>
</feature>
<feature type="compositionally biased region" description="Polar residues" evidence="1">
    <location>
        <begin position="52"/>
        <end position="61"/>
    </location>
</feature>
<sequence length="97" mass="10668">MCIRDRAADLRREGPGPRTVDSVAEWLDPLIVGIRQIGEASGTRRRWERLDSSSVSMTQSGADVGNEDWGGRETLGGDREAAGDRQSAMPERGERKI</sequence>
<protein>
    <submittedName>
        <fullName evidence="2">Uncharacterized protein</fullName>
    </submittedName>
</protein>
<evidence type="ECO:0000313" key="2">
    <source>
        <dbReference type="EMBL" id="KAF0928335.1"/>
    </source>
</evidence>
<gene>
    <name evidence="2" type="ORF">E2562_003160</name>
</gene>
<proteinExistence type="predicted"/>
<keyword evidence="3" id="KW-1185">Reference proteome</keyword>
<evidence type="ECO:0000256" key="1">
    <source>
        <dbReference type="SAM" id="MobiDB-lite"/>
    </source>
</evidence>
<accession>A0A6G1EUQ0</accession>
<evidence type="ECO:0000313" key="3">
    <source>
        <dbReference type="Proteomes" id="UP000479710"/>
    </source>
</evidence>
<reference evidence="2 3" key="1">
    <citation type="submission" date="2019-11" db="EMBL/GenBank/DDBJ databases">
        <title>Whole genome sequence of Oryza granulata.</title>
        <authorList>
            <person name="Li W."/>
        </authorList>
    </citation>
    <scope>NUCLEOTIDE SEQUENCE [LARGE SCALE GENOMIC DNA]</scope>
    <source>
        <strain evidence="3">cv. Menghai</strain>
        <tissue evidence="2">Leaf</tissue>
    </source>
</reference>
<dbReference type="Proteomes" id="UP000479710">
    <property type="component" value="Unassembled WGS sequence"/>
</dbReference>
<organism evidence="2 3">
    <name type="scientific">Oryza meyeriana var. granulata</name>
    <dbReference type="NCBI Taxonomy" id="110450"/>
    <lineage>
        <taxon>Eukaryota</taxon>
        <taxon>Viridiplantae</taxon>
        <taxon>Streptophyta</taxon>
        <taxon>Embryophyta</taxon>
        <taxon>Tracheophyta</taxon>
        <taxon>Spermatophyta</taxon>
        <taxon>Magnoliopsida</taxon>
        <taxon>Liliopsida</taxon>
        <taxon>Poales</taxon>
        <taxon>Poaceae</taxon>
        <taxon>BOP clade</taxon>
        <taxon>Oryzoideae</taxon>
        <taxon>Oryzeae</taxon>
        <taxon>Oryzinae</taxon>
        <taxon>Oryza</taxon>
        <taxon>Oryza meyeriana</taxon>
    </lineage>
</organism>
<dbReference type="EMBL" id="SPHZ02000002">
    <property type="protein sequence ID" value="KAF0928335.1"/>
    <property type="molecule type" value="Genomic_DNA"/>
</dbReference>